<dbReference type="GO" id="GO:0005737">
    <property type="term" value="C:cytoplasm"/>
    <property type="evidence" value="ECO:0007669"/>
    <property type="project" value="TreeGrafter"/>
</dbReference>
<evidence type="ECO:0000259" key="6">
    <source>
        <dbReference type="PROSITE" id="PS50075"/>
    </source>
</evidence>
<dbReference type="InterPro" id="IPR036291">
    <property type="entry name" value="NAD(P)-bd_dom_sf"/>
</dbReference>
<dbReference type="FunFam" id="3.30.559.30:FF:000003">
    <property type="entry name" value="Nonribosomal peptide synthase SidD"/>
    <property type="match status" value="1"/>
</dbReference>
<dbReference type="SUPFAM" id="SSF56801">
    <property type="entry name" value="Acetyl-CoA synthetase-like"/>
    <property type="match status" value="2"/>
</dbReference>
<keyword evidence="8" id="KW-1185">Reference proteome</keyword>
<dbReference type="GO" id="GO:0016874">
    <property type="term" value="F:ligase activity"/>
    <property type="evidence" value="ECO:0007669"/>
    <property type="project" value="UniProtKB-KW"/>
</dbReference>
<organism evidence="7 8">
    <name type="scientific">Aspergillus leporis</name>
    <dbReference type="NCBI Taxonomy" id="41062"/>
    <lineage>
        <taxon>Eukaryota</taxon>
        <taxon>Fungi</taxon>
        <taxon>Dikarya</taxon>
        <taxon>Ascomycota</taxon>
        <taxon>Pezizomycotina</taxon>
        <taxon>Eurotiomycetes</taxon>
        <taxon>Eurotiomycetidae</taxon>
        <taxon>Eurotiales</taxon>
        <taxon>Aspergillaceae</taxon>
        <taxon>Aspergillus</taxon>
        <taxon>Aspergillus subgen. Circumdati</taxon>
    </lineage>
</organism>
<keyword evidence="1" id="KW-0596">Phosphopantetheine</keyword>
<dbReference type="FunFam" id="3.40.50.980:FF:000001">
    <property type="entry name" value="Non-ribosomal peptide synthetase"/>
    <property type="match status" value="1"/>
</dbReference>
<evidence type="ECO:0000256" key="5">
    <source>
        <dbReference type="ARBA" id="ARBA00029454"/>
    </source>
</evidence>
<dbReference type="Pfam" id="PF00550">
    <property type="entry name" value="PP-binding"/>
    <property type="match status" value="1"/>
</dbReference>
<proteinExistence type="inferred from homology"/>
<dbReference type="OrthoDB" id="416786at2759"/>
<dbReference type="FunFam" id="3.40.50.12780:FF:000014">
    <property type="entry name" value="Nonribosomal peptide synthetase 1"/>
    <property type="match status" value="2"/>
</dbReference>
<dbReference type="Gene3D" id="3.30.559.10">
    <property type="entry name" value="Chloramphenicol acetyltransferase-like domain"/>
    <property type="match status" value="1"/>
</dbReference>
<dbReference type="InterPro" id="IPR042099">
    <property type="entry name" value="ANL_N_sf"/>
</dbReference>
<dbReference type="InterPro" id="IPR045851">
    <property type="entry name" value="AMP-bd_C_sf"/>
</dbReference>
<keyword evidence="4" id="KW-0808">Transferase</keyword>
<dbReference type="EMBL" id="ML732227">
    <property type="protein sequence ID" value="KAB8073424.1"/>
    <property type="molecule type" value="Genomic_DNA"/>
</dbReference>
<evidence type="ECO:0000256" key="3">
    <source>
        <dbReference type="ARBA" id="ARBA00022598"/>
    </source>
</evidence>
<dbReference type="NCBIfam" id="TIGR01746">
    <property type="entry name" value="Thioester-redct"/>
    <property type="match status" value="1"/>
</dbReference>
<dbReference type="CDD" id="cd05918">
    <property type="entry name" value="A_NRPS_SidN3_like"/>
    <property type="match status" value="2"/>
</dbReference>
<dbReference type="Gene3D" id="3.30.559.30">
    <property type="entry name" value="Nonribosomal peptide synthetase, condensation domain"/>
    <property type="match status" value="3"/>
</dbReference>
<keyword evidence="3" id="KW-0436">Ligase</keyword>
<dbReference type="Pfam" id="PF00668">
    <property type="entry name" value="Condensation"/>
    <property type="match status" value="1"/>
</dbReference>
<dbReference type="NCBIfam" id="TIGR01733">
    <property type="entry name" value="AA-adenyl-dom"/>
    <property type="match status" value="2"/>
</dbReference>
<evidence type="ECO:0000256" key="4">
    <source>
        <dbReference type="ARBA" id="ARBA00022679"/>
    </source>
</evidence>
<dbReference type="Gene3D" id="3.40.50.12780">
    <property type="entry name" value="N-terminal domain of ligase-like"/>
    <property type="match status" value="2"/>
</dbReference>
<dbReference type="SUPFAM" id="SSF52777">
    <property type="entry name" value="CoA-dependent acyltransferases"/>
    <property type="match status" value="4"/>
</dbReference>
<dbReference type="InterPro" id="IPR000873">
    <property type="entry name" value="AMP-dep_synth/lig_dom"/>
</dbReference>
<dbReference type="GO" id="GO:1904091">
    <property type="term" value="F:non-ribosomal peptide synthetase activity"/>
    <property type="evidence" value="ECO:0007669"/>
    <property type="project" value="UniProtKB-ARBA"/>
</dbReference>
<reference evidence="7 8" key="1">
    <citation type="submission" date="2019-04" db="EMBL/GenBank/DDBJ databases">
        <title>Friends and foes A comparative genomics study of 23 Aspergillus species from section Flavi.</title>
        <authorList>
            <consortium name="DOE Joint Genome Institute"/>
            <person name="Kjaerbolling I."/>
            <person name="Vesth T."/>
            <person name="Frisvad J.C."/>
            <person name="Nybo J.L."/>
            <person name="Theobald S."/>
            <person name="Kildgaard S."/>
            <person name="Isbrandt T."/>
            <person name="Kuo A."/>
            <person name="Sato A."/>
            <person name="Lyhne E.K."/>
            <person name="Kogle M.E."/>
            <person name="Wiebenga A."/>
            <person name="Kun R.S."/>
            <person name="Lubbers R.J."/>
            <person name="Makela M.R."/>
            <person name="Barry K."/>
            <person name="Chovatia M."/>
            <person name="Clum A."/>
            <person name="Daum C."/>
            <person name="Haridas S."/>
            <person name="He G."/>
            <person name="LaButti K."/>
            <person name="Lipzen A."/>
            <person name="Mondo S."/>
            <person name="Riley R."/>
            <person name="Salamov A."/>
            <person name="Simmons B.A."/>
            <person name="Magnuson J.K."/>
            <person name="Henrissat B."/>
            <person name="Mortensen U.H."/>
            <person name="Larsen T.O."/>
            <person name="Devries R.P."/>
            <person name="Grigoriev I.V."/>
            <person name="Machida M."/>
            <person name="Baker S.E."/>
            <person name="Andersen M.R."/>
        </authorList>
    </citation>
    <scope>NUCLEOTIDE SEQUENCE [LARGE SCALE GENOMIC DNA]</scope>
    <source>
        <strain evidence="7 8">CBS 151.66</strain>
    </source>
</reference>
<dbReference type="InterPro" id="IPR010071">
    <property type="entry name" value="AA_adenyl_dom"/>
</dbReference>
<keyword evidence="2" id="KW-0597">Phosphoprotein</keyword>
<dbReference type="InterPro" id="IPR036736">
    <property type="entry name" value="ACP-like_sf"/>
</dbReference>
<dbReference type="Gene3D" id="1.10.1200.10">
    <property type="entry name" value="ACP-like"/>
    <property type="match status" value="1"/>
</dbReference>
<dbReference type="InterPro" id="IPR010080">
    <property type="entry name" value="Thioester_reductase-like_dom"/>
</dbReference>
<protein>
    <submittedName>
        <fullName evidence="7">Amino acid adenylation</fullName>
    </submittedName>
</protein>
<dbReference type="InterPro" id="IPR023213">
    <property type="entry name" value="CAT-like_dom_sf"/>
</dbReference>
<dbReference type="FunFam" id="1.10.1200.10:FF:000005">
    <property type="entry name" value="Nonribosomal peptide synthetase 1"/>
    <property type="match status" value="1"/>
</dbReference>
<dbReference type="Pfam" id="PF07993">
    <property type="entry name" value="NAD_binding_4"/>
    <property type="match status" value="1"/>
</dbReference>
<dbReference type="InterPro" id="IPR009081">
    <property type="entry name" value="PP-bd_ACP"/>
</dbReference>
<comment type="similarity">
    <text evidence="5">Belongs to the NRP synthetase family.</text>
</comment>
<evidence type="ECO:0000256" key="1">
    <source>
        <dbReference type="ARBA" id="ARBA00022450"/>
    </source>
</evidence>
<dbReference type="PROSITE" id="PS50075">
    <property type="entry name" value="CARRIER"/>
    <property type="match status" value="1"/>
</dbReference>
<dbReference type="PANTHER" id="PTHR45527">
    <property type="entry name" value="NONRIBOSOMAL PEPTIDE SYNTHETASE"/>
    <property type="match status" value="1"/>
</dbReference>
<dbReference type="SUPFAM" id="SSF51735">
    <property type="entry name" value="NAD(P)-binding Rossmann-fold domains"/>
    <property type="match status" value="1"/>
</dbReference>
<dbReference type="CDD" id="cd19545">
    <property type="entry name" value="FUM14_C_NRPS-like"/>
    <property type="match status" value="1"/>
</dbReference>
<dbReference type="Proteomes" id="UP000326565">
    <property type="component" value="Unassembled WGS sequence"/>
</dbReference>
<dbReference type="GO" id="GO:0043041">
    <property type="term" value="P:amino acid activation for nonribosomal peptide biosynthetic process"/>
    <property type="evidence" value="ECO:0007669"/>
    <property type="project" value="TreeGrafter"/>
</dbReference>
<feature type="domain" description="Carrier" evidence="6">
    <location>
        <begin position="841"/>
        <end position="917"/>
    </location>
</feature>
<dbReference type="FunFam" id="3.30.300.30:FF:000015">
    <property type="entry name" value="Nonribosomal peptide synthase SidD"/>
    <property type="match status" value="2"/>
</dbReference>
<accession>A0A5N5X1S5</accession>
<dbReference type="InterPro" id="IPR001242">
    <property type="entry name" value="Condensation_dom"/>
</dbReference>
<dbReference type="Gene3D" id="3.40.50.720">
    <property type="entry name" value="NAD(P)-binding Rossmann-like Domain"/>
    <property type="match status" value="1"/>
</dbReference>
<evidence type="ECO:0000256" key="2">
    <source>
        <dbReference type="ARBA" id="ARBA00022553"/>
    </source>
</evidence>
<dbReference type="GO" id="GO:0044550">
    <property type="term" value="P:secondary metabolite biosynthetic process"/>
    <property type="evidence" value="ECO:0007669"/>
    <property type="project" value="TreeGrafter"/>
</dbReference>
<dbReference type="InterPro" id="IPR013120">
    <property type="entry name" value="FAR_NAD-bd"/>
</dbReference>
<dbReference type="Gene3D" id="3.30.300.30">
    <property type="match status" value="2"/>
</dbReference>
<evidence type="ECO:0000313" key="8">
    <source>
        <dbReference type="Proteomes" id="UP000326565"/>
    </source>
</evidence>
<name>A0A5N5X1S5_9EURO</name>
<sequence length="2635" mass="288769">MSRSTSSADEEDKHMLAQTADILACDNCRNGEDSGLGYWRKYLTACSPCYFPQPSTELPVECGSAEFRSVEIQLQSHSQVILAYPKTGVTVPAVIWIAWGLTLRIFTGQDSVCFGYKEPRCGIAVASIENADESTSSMRVCRFDLDDSLAISELLESAEVDYIRGLPFRNVALSDALRSAGHSDEAIFNTCVSFLSGETKEAEIEGDAGKRLVYENLDKCDLVVECKIQDGQTNIALRYKTSITSEQQAIGIANTLGQAIETLAGQSQTTELGRISLLSEGDKRQVFQWNKEPPCRDNRCVYELIQERCQAQPGASAVCAWDGELTYKALDDISSTLAVHLMGLGVGPETFVPLCFEKSRWIVVAMVAVMKAGGAFVLLDPSHPLGRLQRICQNTSGRLIVASTSNAALAAELADQVIVVGDGEVALNCTNHSWTPSNVAPENALYAVFTSGSTGTPKGVVIEHASFLSTVTPYSKALLLNQETRVFQFSSYAFDVSIFDTLITLINGGCVCVPSDTDRWSDVTTAIARFQASHASLTPTVARILQPADLPTLRTVVLGGEKLAATDVDRWVDHVRLVSLYGASECPLMSIQSNVKNDGRLCHIDHPIGSVAWVVDSQDHDKLVPIGAVGELLIEGAAVGRGYLNDPERTAASFLSPPEWLREFRGPACHGRVYKTGDLVQYVGDGSLRYVGRKDTQVKLRGQRVELGEVEHHVRECFSCAQDVVAEVVTFPHYGQAPMLVAFVVYEYESSDKRSDNNNSNNSDSILAEPSDWFGSAIAQARALLHASVPNYMVPAVFLPLNITPLTPTGKADRRRLRELAAKLSRQRLESFSTKDGSKRVPLTEVEKTLQHYYAEVLNLPVEQVSADDHLFHRGGDSLTAMKLVAMARKSNHQITVQDVFDCPRLSALASRVEFGGVSEEYTTVPFSLVHDRDIQTIIKRAATQCQVPPEAIEDVYPCTPLQEGMMALTEQNLGASFIANLAYNIPSHIDLQELEAAWNAVAKANPILRTRVILSDTYGMLQVVIRERLQWIVSRYTDIADFHGGIGTPLVRFVVSPGQQGSQLLISIHHAIYDGWALPLILAEVEEAFHGRSLSTHPFSPFIRYLQSLDGYEHYWHSSLAGLETPAFPRLPAGYQPMPTAVTELRESVGNPVTRAYTQSTYLRLAWAMTQAQHQESRDVFFGAVVSGRNAPIAGIESLTAPTVATIPCRVTLDVALPVKNALQQVQEDALAAIPFEQTGLQHIRRFGPAAARACSFQTLFVIQPAGDQRPFSLLTPIDSVVDHQSSATYAITVYCSLQGDILSITAVYDTIVVNEGDMQRILKDFAQVLRRVHEDPESPIQDILIEPSRSISRSGPLLEDSYGLERVDMDDVAVISYPPLPSATYQPSPSALLVHHVELETNTQSRFSIETLTLAAWGMLQARYAEAPKSVFGYTYNGGVPMPVTVQAQWNCTTYEYLNEVRSRYTGRSCQPPGKPSITSSRDGVLSEFCRFQTLLAIYKGAPIGSTTPPSWEKRVLSLMVAIQGNDVDIQVHFDDNLLHRQQVLRMIFQLEHVISKLKTESHIMLANIELASPQDMRDVLRWNQDIPDRVENTIHSLILEQAGSRPDDPAICSWDGKMTYRELDEVSSKLAGYLMDIGVAAESFVPLCFEKSMWSIVAMLAVMKAGGAFVPLDMSAPLSRLKIVIEEVRAAVILGSQDQYAKYRDLAPQTVVVCSELNALIAEKPTQLPLTVTSANAAYAIFTSGSTGVPKGVVVEHRAFCTASLAFRDVLRVKDRVLQFASYAFDVSMAEIMSTLIYGGCVCVPSDEDRRGNISSVITRMEVNWAMLTPSFANTIDPLTVPTLQTLCLAGEPMSLAHVERWGPRLELVNAYGPAECSVICVATRERVTLSSNPRSIGTAVGGACWLVDVDNHERLAPVGAAAELLIEGPNVARGYLNQPEKTTAAFIPRPAWFPFDRDARLYKTGDLVRYLPDGSILYLGRRDTQVKVRGQRVELGEIEHQVVSAAEGRVSLALVSYPTVGVFADRLTAIMELAQCDHQEYTSLIPVSIARLQNMGFDATTIAQRVSEVLPAHMVPVAWVVVEKLPTLLSGKLDRKTVKHWLASLPSGFQPTLGDGIQDARELPVLRADEAVALAVSRQISTLVSRGDATLRATLDGREFTVASTGLDSIQVISLVNFLKKMYMTNVPVRKLLDGKTTVRGVAALVTGGTDRQEDFGFLDVMQEVSRLVTSICAEPSQATTPGRTVFVTGVTGFLGTQVLRQLCARPDVDRVIVHVRASTTEHALERCREAAIRAQWWTESCFSKIEAWPGDIALPRLGLSTEQWAYLTGTGSGTYIVHAIIHVGAAVNWNAGYDVLRAANVDSTVDLVQAALMNPAHPRLVYVSGGHTWGPNDDDSSLALQLSSSNGYSQSKFVAEMVVKHFADKSPRQGQFSIIKPGLIIGTPEEGVANADDYLWRLAAAAVDIQAYNADCDKAWLTVTSSARVAEETVKNALCTSSSTESVVYITDGVTVSEFWSLLRDRFQYPLLPLSRDSWILKMQQSIDGREENHPLWPVKEIFNEMQGRLGTERAAVIDVEHRKGHVKAAICKSIEFLVDVGFIASATGDRAVFVADKVFQRTGNVWGAVATAQ</sequence>
<dbReference type="GO" id="GO:0016740">
    <property type="term" value="F:transferase activity"/>
    <property type="evidence" value="ECO:0007669"/>
    <property type="project" value="UniProtKB-KW"/>
</dbReference>
<gene>
    <name evidence="7" type="ORF">BDV29DRAFT_157614</name>
</gene>
<evidence type="ECO:0000313" key="7">
    <source>
        <dbReference type="EMBL" id="KAB8073424.1"/>
    </source>
</evidence>
<dbReference type="PANTHER" id="PTHR45527:SF16">
    <property type="entry name" value="NONRIBOSOMAL PEPTIDE SYNTHASE ATNA-RELATED"/>
    <property type="match status" value="1"/>
</dbReference>
<dbReference type="GO" id="GO:0031177">
    <property type="term" value="F:phosphopantetheine binding"/>
    <property type="evidence" value="ECO:0007669"/>
    <property type="project" value="TreeGrafter"/>
</dbReference>
<dbReference type="Pfam" id="PF00501">
    <property type="entry name" value="AMP-binding"/>
    <property type="match status" value="2"/>
</dbReference>
<dbReference type="SUPFAM" id="SSF47336">
    <property type="entry name" value="ACP-like"/>
    <property type="match status" value="1"/>
</dbReference>